<gene>
    <name evidence="19" type="ORF">EDC03_1395</name>
</gene>
<evidence type="ECO:0000256" key="13">
    <source>
        <dbReference type="ARBA" id="ARBA00049229"/>
    </source>
</evidence>
<dbReference type="SUPFAM" id="SSF56752">
    <property type="entry name" value="D-aminoacid aminotransferase-like PLP-dependent enzymes"/>
    <property type="match status" value="1"/>
</dbReference>
<dbReference type="InterPro" id="IPR018300">
    <property type="entry name" value="Aminotrans_IV_CS"/>
</dbReference>
<accession>A0A3N1HMX4</accession>
<dbReference type="Gene3D" id="3.30.470.10">
    <property type="match status" value="1"/>
</dbReference>
<dbReference type="PANTHER" id="PTHR11825:SF44">
    <property type="entry name" value="BRANCHED-CHAIN-AMINO-ACID AMINOTRANSFERASE"/>
    <property type="match status" value="1"/>
</dbReference>
<comment type="cofactor">
    <cofactor evidence="1 16">
        <name>pyridoxal 5'-phosphate</name>
        <dbReference type="ChEBI" id="CHEBI:597326"/>
    </cofactor>
</comment>
<dbReference type="GO" id="GO:0052655">
    <property type="term" value="F:L-valine-2-oxoglutarate transaminase activity"/>
    <property type="evidence" value="ECO:0007669"/>
    <property type="project" value="RHEA"/>
</dbReference>
<evidence type="ECO:0000256" key="18">
    <source>
        <dbReference type="SAM" id="MobiDB-lite"/>
    </source>
</evidence>
<feature type="region of interest" description="Disordered" evidence="18">
    <location>
        <begin position="1"/>
        <end position="29"/>
    </location>
</feature>
<proteinExistence type="inferred from homology"/>
<comment type="catalytic activity">
    <reaction evidence="13 17">
        <text>L-leucine + 2-oxoglutarate = 4-methyl-2-oxopentanoate + L-glutamate</text>
        <dbReference type="Rhea" id="RHEA:18321"/>
        <dbReference type="ChEBI" id="CHEBI:16810"/>
        <dbReference type="ChEBI" id="CHEBI:17865"/>
        <dbReference type="ChEBI" id="CHEBI:29985"/>
        <dbReference type="ChEBI" id="CHEBI:57427"/>
        <dbReference type="EC" id="2.6.1.42"/>
    </reaction>
</comment>
<evidence type="ECO:0000256" key="17">
    <source>
        <dbReference type="RuleBase" id="RU004517"/>
    </source>
</evidence>
<evidence type="ECO:0000313" key="20">
    <source>
        <dbReference type="Proteomes" id="UP000276232"/>
    </source>
</evidence>
<keyword evidence="7 17" id="KW-0028">Amino-acid biosynthesis</keyword>
<evidence type="ECO:0000256" key="7">
    <source>
        <dbReference type="ARBA" id="ARBA00022605"/>
    </source>
</evidence>
<evidence type="ECO:0000256" key="2">
    <source>
        <dbReference type="ARBA" id="ARBA00004824"/>
    </source>
</evidence>
<dbReference type="GO" id="GO:0052656">
    <property type="term" value="F:L-isoleucine-2-oxoglutarate transaminase activity"/>
    <property type="evidence" value="ECO:0007669"/>
    <property type="project" value="RHEA"/>
</dbReference>
<keyword evidence="9 16" id="KW-0663">Pyridoxal phosphate</keyword>
<dbReference type="GO" id="GO:0009097">
    <property type="term" value="P:isoleucine biosynthetic process"/>
    <property type="evidence" value="ECO:0007669"/>
    <property type="project" value="UniProtKB-UniPathway"/>
</dbReference>
<dbReference type="Proteomes" id="UP000276232">
    <property type="component" value="Unassembled WGS sequence"/>
</dbReference>
<comment type="catalytic activity">
    <reaction evidence="11 17">
        <text>L-valine + 2-oxoglutarate = 3-methyl-2-oxobutanoate + L-glutamate</text>
        <dbReference type="Rhea" id="RHEA:24813"/>
        <dbReference type="ChEBI" id="CHEBI:11851"/>
        <dbReference type="ChEBI" id="CHEBI:16810"/>
        <dbReference type="ChEBI" id="CHEBI:29985"/>
        <dbReference type="ChEBI" id="CHEBI:57762"/>
        <dbReference type="EC" id="2.6.1.42"/>
    </reaction>
</comment>
<dbReference type="NCBIfam" id="TIGR01123">
    <property type="entry name" value="ilvE_II"/>
    <property type="match status" value="1"/>
</dbReference>
<dbReference type="InterPro" id="IPR033939">
    <property type="entry name" value="BCAT_family"/>
</dbReference>
<dbReference type="InterPro" id="IPR005786">
    <property type="entry name" value="B_amino_transII"/>
</dbReference>
<evidence type="ECO:0000256" key="8">
    <source>
        <dbReference type="ARBA" id="ARBA00022679"/>
    </source>
</evidence>
<dbReference type="GO" id="GO:0009099">
    <property type="term" value="P:L-valine biosynthetic process"/>
    <property type="evidence" value="ECO:0007669"/>
    <property type="project" value="UniProtKB-UniPathway"/>
</dbReference>
<evidence type="ECO:0000256" key="6">
    <source>
        <dbReference type="ARBA" id="ARBA00022576"/>
    </source>
</evidence>
<feature type="compositionally biased region" description="Low complexity" evidence="18">
    <location>
        <begin position="1"/>
        <end position="25"/>
    </location>
</feature>
<protein>
    <recommendedName>
        <fullName evidence="17">Branched-chain-amino-acid aminotransferase</fullName>
        <ecNumber evidence="17">2.6.1.42</ecNumber>
    </recommendedName>
</protein>
<evidence type="ECO:0000256" key="15">
    <source>
        <dbReference type="RuleBase" id="RU004106"/>
    </source>
</evidence>
<reference evidence="19 20" key="1">
    <citation type="journal article" date="2015" name="Stand. Genomic Sci.">
        <title>Genomic Encyclopedia of Bacterial and Archaeal Type Strains, Phase III: the genomes of soil and plant-associated and newly described type strains.</title>
        <authorList>
            <person name="Whitman W.B."/>
            <person name="Woyke T."/>
            <person name="Klenk H.P."/>
            <person name="Zhou Y."/>
            <person name="Lilburn T.G."/>
            <person name="Beck B.J."/>
            <person name="De Vos P."/>
            <person name="Vandamme P."/>
            <person name="Eisen J.A."/>
            <person name="Garrity G."/>
            <person name="Hugenholtz P."/>
            <person name="Kyrpides N.C."/>
        </authorList>
    </citation>
    <scope>NUCLEOTIDE SEQUENCE [LARGE SCALE GENOMIC DNA]</scope>
    <source>
        <strain evidence="19 20">CECT 7306</strain>
    </source>
</reference>
<dbReference type="AlphaFoldDB" id="A0A3N1HMX4"/>
<comment type="pathway">
    <text evidence="2">Amino-acid biosynthesis; L-isoleucine biosynthesis; L-isoleucine from 2-oxobutanoate: step 4/4.</text>
</comment>
<dbReference type="GO" id="GO:0009098">
    <property type="term" value="P:L-leucine biosynthetic process"/>
    <property type="evidence" value="ECO:0007669"/>
    <property type="project" value="UniProtKB-UniPathway"/>
</dbReference>
<dbReference type="CDD" id="cd01557">
    <property type="entry name" value="BCAT_beta_family"/>
    <property type="match status" value="1"/>
</dbReference>
<dbReference type="UniPathway" id="UPA00049">
    <property type="reaction ID" value="UER00062"/>
</dbReference>
<organism evidence="19 20">
    <name type="scientific">Pseudokineococcus lusitanus</name>
    <dbReference type="NCBI Taxonomy" id="763993"/>
    <lineage>
        <taxon>Bacteria</taxon>
        <taxon>Bacillati</taxon>
        <taxon>Actinomycetota</taxon>
        <taxon>Actinomycetes</taxon>
        <taxon>Kineosporiales</taxon>
        <taxon>Kineosporiaceae</taxon>
        <taxon>Pseudokineococcus</taxon>
    </lineage>
</organism>
<dbReference type="InterPro" id="IPR043131">
    <property type="entry name" value="BCAT-like_N"/>
</dbReference>
<dbReference type="PROSITE" id="PS00770">
    <property type="entry name" value="AA_TRANSFER_CLASS_4"/>
    <property type="match status" value="1"/>
</dbReference>
<dbReference type="InParanoid" id="A0A3N1HMX4"/>
<comment type="pathway">
    <text evidence="4">Amino-acid biosynthesis; L-leucine biosynthesis; L-leucine from 3-methyl-2-oxobutanoate: step 4/4.</text>
</comment>
<evidence type="ECO:0000256" key="9">
    <source>
        <dbReference type="ARBA" id="ARBA00022898"/>
    </source>
</evidence>
<evidence type="ECO:0000256" key="14">
    <source>
        <dbReference type="PIRSR" id="PIRSR006468-1"/>
    </source>
</evidence>
<dbReference type="UniPathway" id="UPA00048">
    <property type="reaction ID" value="UER00073"/>
</dbReference>
<dbReference type="InterPro" id="IPR043132">
    <property type="entry name" value="BCAT-like_C"/>
</dbReference>
<dbReference type="PANTHER" id="PTHR11825">
    <property type="entry name" value="SUBGROUP IIII AMINOTRANSFERASE"/>
    <property type="match status" value="1"/>
</dbReference>
<evidence type="ECO:0000256" key="3">
    <source>
        <dbReference type="ARBA" id="ARBA00004931"/>
    </source>
</evidence>
<feature type="modified residue" description="N6-(pyridoxal phosphate)lysine" evidence="14">
    <location>
        <position position="234"/>
    </location>
</feature>
<dbReference type="RefSeq" id="WP_123379489.1">
    <property type="nucleotide sequence ID" value="NZ_RJKN01000003.1"/>
</dbReference>
<dbReference type="OrthoDB" id="9804984at2"/>
<dbReference type="UniPathway" id="UPA00047">
    <property type="reaction ID" value="UER00058"/>
</dbReference>
<evidence type="ECO:0000256" key="11">
    <source>
        <dbReference type="ARBA" id="ARBA00048212"/>
    </source>
</evidence>
<dbReference type="Pfam" id="PF01063">
    <property type="entry name" value="Aminotran_4"/>
    <property type="match status" value="1"/>
</dbReference>
<keyword evidence="8 17" id="KW-0808">Transferase</keyword>
<dbReference type="NCBIfam" id="NF009897">
    <property type="entry name" value="PRK13357.1"/>
    <property type="match status" value="1"/>
</dbReference>
<dbReference type="PIRSF" id="PIRSF006468">
    <property type="entry name" value="BCAT1"/>
    <property type="match status" value="1"/>
</dbReference>
<sequence length="395" mass="41578">MASSTETPGAPAPTAAPDAPATSAAGVPTAGHQPVELAFEIGAGVPRLPEADRAEVLAAPGFGRHFTDHMARAVWTPAGWGQDGVVAHAPITLSPAAAVLHYAQEVFEGLKAYRHDDGSVWAFRPEANAARFAASARRLALPVLPEDAFVRSVEQLVRADVDWVPTGGENSLYLRPFMFASESFLGVRPAAEVTYLVIASPAGSYFGGGEITPVSIWLSQEYSRAAPGGTGAAKCGGNYAASLRAQAEASENGCDQVAFLDAVEHRWVEELGGMNLFFVMDDGTLVTPELSGTILEGVTRSSVLQIAADLGHRVEERRVDVAEWREGCESGRVREVFACGTAAVVTPVGALVEPGRRSVAGDGGTGEVTAAVRQRLTDVQTGRAEDTHGWLHRLV</sequence>
<dbReference type="EC" id="2.6.1.42" evidence="17"/>
<evidence type="ECO:0000256" key="1">
    <source>
        <dbReference type="ARBA" id="ARBA00001933"/>
    </source>
</evidence>
<evidence type="ECO:0000256" key="16">
    <source>
        <dbReference type="RuleBase" id="RU004516"/>
    </source>
</evidence>
<evidence type="ECO:0000256" key="5">
    <source>
        <dbReference type="ARBA" id="ARBA00009320"/>
    </source>
</evidence>
<comment type="caution">
    <text evidence="19">The sequence shown here is derived from an EMBL/GenBank/DDBJ whole genome shotgun (WGS) entry which is preliminary data.</text>
</comment>
<comment type="pathway">
    <text evidence="3">Amino-acid biosynthesis; L-valine biosynthesis; L-valine from pyruvate: step 4/4.</text>
</comment>
<comment type="similarity">
    <text evidence="5 15">Belongs to the class-IV pyridoxal-phosphate-dependent aminotransferase family.</text>
</comment>
<keyword evidence="10 17" id="KW-0100">Branched-chain amino acid biosynthesis</keyword>
<evidence type="ECO:0000313" key="19">
    <source>
        <dbReference type="EMBL" id="ROP43799.1"/>
    </source>
</evidence>
<dbReference type="EMBL" id="RJKN01000003">
    <property type="protein sequence ID" value="ROP43799.1"/>
    <property type="molecule type" value="Genomic_DNA"/>
</dbReference>
<comment type="catalytic activity">
    <reaction evidence="12 17">
        <text>L-isoleucine + 2-oxoglutarate = (S)-3-methyl-2-oxopentanoate + L-glutamate</text>
        <dbReference type="Rhea" id="RHEA:24801"/>
        <dbReference type="ChEBI" id="CHEBI:16810"/>
        <dbReference type="ChEBI" id="CHEBI:29985"/>
        <dbReference type="ChEBI" id="CHEBI:35146"/>
        <dbReference type="ChEBI" id="CHEBI:58045"/>
        <dbReference type="EC" id="2.6.1.42"/>
    </reaction>
</comment>
<evidence type="ECO:0000256" key="12">
    <source>
        <dbReference type="ARBA" id="ARBA00048798"/>
    </source>
</evidence>
<name>A0A3N1HMX4_9ACTN</name>
<dbReference type="InterPro" id="IPR036038">
    <property type="entry name" value="Aminotransferase-like"/>
</dbReference>
<keyword evidence="20" id="KW-1185">Reference proteome</keyword>
<keyword evidence="6 17" id="KW-0032">Aminotransferase</keyword>
<evidence type="ECO:0000256" key="4">
    <source>
        <dbReference type="ARBA" id="ARBA00005072"/>
    </source>
</evidence>
<dbReference type="GO" id="GO:0052654">
    <property type="term" value="F:L-leucine-2-oxoglutarate transaminase activity"/>
    <property type="evidence" value="ECO:0007669"/>
    <property type="project" value="RHEA"/>
</dbReference>
<dbReference type="FunCoup" id="A0A3N1HMX4">
    <property type="interactions" value="319"/>
</dbReference>
<dbReference type="InterPro" id="IPR001544">
    <property type="entry name" value="Aminotrans_IV"/>
</dbReference>
<evidence type="ECO:0000256" key="10">
    <source>
        <dbReference type="ARBA" id="ARBA00023304"/>
    </source>
</evidence>
<dbReference type="Gene3D" id="3.20.10.10">
    <property type="entry name" value="D-amino Acid Aminotransferase, subunit A, domain 2"/>
    <property type="match status" value="1"/>
</dbReference>